<dbReference type="EMBL" id="CP036265">
    <property type="protein sequence ID" value="QDT14981.1"/>
    <property type="molecule type" value="Genomic_DNA"/>
</dbReference>
<evidence type="ECO:0000313" key="2">
    <source>
        <dbReference type="Proteomes" id="UP000318741"/>
    </source>
</evidence>
<dbReference type="Gene3D" id="2.40.30.100">
    <property type="entry name" value="AF2212/PG0164-like"/>
    <property type="match status" value="1"/>
</dbReference>
<evidence type="ECO:0000313" key="1">
    <source>
        <dbReference type="EMBL" id="QDT14981.1"/>
    </source>
</evidence>
<dbReference type="AlphaFoldDB" id="A0A517P6H6"/>
<organism evidence="1 2">
    <name type="scientific">Alienimonas californiensis</name>
    <dbReference type="NCBI Taxonomy" id="2527989"/>
    <lineage>
        <taxon>Bacteria</taxon>
        <taxon>Pseudomonadati</taxon>
        <taxon>Planctomycetota</taxon>
        <taxon>Planctomycetia</taxon>
        <taxon>Planctomycetales</taxon>
        <taxon>Planctomycetaceae</taxon>
        <taxon>Alienimonas</taxon>
    </lineage>
</organism>
<accession>A0A517P6H6</accession>
<keyword evidence="2" id="KW-1185">Reference proteome</keyword>
<reference evidence="1 2" key="1">
    <citation type="submission" date="2019-02" db="EMBL/GenBank/DDBJ databases">
        <title>Deep-cultivation of Planctomycetes and their phenomic and genomic characterization uncovers novel biology.</title>
        <authorList>
            <person name="Wiegand S."/>
            <person name="Jogler M."/>
            <person name="Boedeker C."/>
            <person name="Pinto D."/>
            <person name="Vollmers J."/>
            <person name="Rivas-Marin E."/>
            <person name="Kohn T."/>
            <person name="Peeters S.H."/>
            <person name="Heuer A."/>
            <person name="Rast P."/>
            <person name="Oberbeckmann S."/>
            <person name="Bunk B."/>
            <person name="Jeske O."/>
            <person name="Meyerdierks A."/>
            <person name="Storesund J.E."/>
            <person name="Kallscheuer N."/>
            <person name="Luecker S."/>
            <person name="Lage O.M."/>
            <person name="Pohl T."/>
            <person name="Merkel B.J."/>
            <person name="Hornburger P."/>
            <person name="Mueller R.-W."/>
            <person name="Bruemmer F."/>
            <person name="Labrenz M."/>
            <person name="Spormann A.M."/>
            <person name="Op den Camp H."/>
            <person name="Overmann J."/>
            <person name="Amann R."/>
            <person name="Jetten M.S.M."/>
            <person name="Mascher T."/>
            <person name="Medema M.H."/>
            <person name="Devos D.P."/>
            <person name="Kaster A.-K."/>
            <person name="Ovreas L."/>
            <person name="Rohde M."/>
            <person name="Galperin M.Y."/>
            <person name="Jogler C."/>
        </authorList>
    </citation>
    <scope>NUCLEOTIDE SEQUENCE [LARGE SCALE GENOMIC DNA]</scope>
    <source>
        <strain evidence="1 2">CA12</strain>
    </source>
</reference>
<dbReference type="Pfam" id="PF08922">
    <property type="entry name" value="DUF1905"/>
    <property type="match status" value="1"/>
</dbReference>
<dbReference type="Proteomes" id="UP000318741">
    <property type="component" value="Chromosome"/>
</dbReference>
<dbReference type="KEGG" id="acaf:CA12_10610"/>
<dbReference type="OrthoDB" id="9803948at2"/>
<name>A0A517P6H6_9PLAN</name>
<dbReference type="Pfam" id="PF13376">
    <property type="entry name" value="OmdA"/>
    <property type="match status" value="1"/>
</dbReference>
<proteinExistence type="predicted"/>
<gene>
    <name evidence="1" type="ORF">CA12_10610</name>
</gene>
<dbReference type="SUPFAM" id="SSF141694">
    <property type="entry name" value="AF2212/PG0164-like"/>
    <property type="match status" value="1"/>
</dbReference>
<protein>
    <recommendedName>
        <fullName evidence="3">DUF1905 domain-containing protein</fullName>
    </recommendedName>
</protein>
<sequence>MPQVDPTARFEAELLRPADAGGGGWAFVVLPKEVSATLPRRGRTTVEGTLNGVPFQETLEPDGQQSHWLRIDRALSEAAGAAVGEVVSIELQPVEREPEPAVPDDLQEALTASPAARRTWDATTTLARVDWVHWVVSAKRPATRTKRIGDACEKLAGGAKRVCCFDPSGYYSKALSAPAAAE</sequence>
<dbReference type="RefSeq" id="WP_145357825.1">
    <property type="nucleotide sequence ID" value="NZ_CP036265.1"/>
</dbReference>
<evidence type="ECO:0008006" key="3">
    <source>
        <dbReference type="Google" id="ProtNLM"/>
    </source>
</evidence>
<dbReference type="InterPro" id="IPR015018">
    <property type="entry name" value="DUF1905"/>
</dbReference>
<dbReference type="InterPro" id="IPR037079">
    <property type="entry name" value="AF2212/PG0164-like_sf"/>
</dbReference>